<dbReference type="EMBL" id="JBHUHV010000021">
    <property type="protein sequence ID" value="MFD2066589.1"/>
    <property type="molecule type" value="Genomic_DNA"/>
</dbReference>
<sequence length="174" mass="19745">MPLSQPPFPLIPLAANELEDSFSLTEVVNSPCSFQLQNQSWYFALLLFKEELQTTLATIYIGDKCYLLEDISTFSHASICIKGAETGRIIGYIKRERSKLNGGGFLSIGQDTYGWKTRQIHEPVIWLINQKRQKLFSIARFNNKVTIQITSAGKTDAGLLLLIALCWYLMHLEK</sequence>
<evidence type="ECO:0000313" key="1">
    <source>
        <dbReference type="EMBL" id="MFD2066589.1"/>
    </source>
</evidence>
<evidence type="ECO:0000313" key="2">
    <source>
        <dbReference type="Proteomes" id="UP001597369"/>
    </source>
</evidence>
<accession>A0ABW4WV04</accession>
<keyword evidence="2" id="KW-1185">Reference proteome</keyword>
<dbReference type="Proteomes" id="UP001597369">
    <property type="component" value="Unassembled WGS sequence"/>
</dbReference>
<dbReference type="RefSeq" id="WP_229963073.1">
    <property type="nucleotide sequence ID" value="NZ_JAJJWI010000048.1"/>
</dbReference>
<protein>
    <submittedName>
        <fullName evidence="1">Uncharacterized protein</fullName>
    </submittedName>
</protein>
<gene>
    <name evidence="1" type="ORF">ACFSKU_06810</name>
</gene>
<name>A0ABW4WV04_9BACT</name>
<reference evidence="2" key="1">
    <citation type="journal article" date="2019" name="Int. J. Syst. Evol. Microbiol.">
        <title>The Global Catalogue of Microorganisms (GCM) 10K type strain sequencing project: providing services to taxonomists for standard genome sequencing and annotation.</title>
        <authorList>
            <consortium name="The Broad Institute Genomics Platform"/>
            <consortium name="The Broad Institute Genome Sequencing Center for Infectious Disease"/>
            <person name="Wu L."/>
            <person name="Ma J."/>
        </authorList>
    </citation>
    <scope>NUCLEOTIDE SEQUENCE [LARGE SCALE GENOMIC DNA]</scope>
    <source>
        <strain evidence="2">JCM 16545</strain>
    </source>
</reference>
<organism evidence="1 2">
    <name type="scientific">Pontibacter silvestris</name>
    <dbReference type="NCBI Taxonomy" id="2305183"/>
    <lineage>
        <taxon>Bacteria</taxon>
        <taxon>Pseudomonadati</taxon>
        <taxon>Bacteroidota</taxon>
        <taxon>Cytophagia</taxon>
        <taxon>Cytophagales</taxon>
        <taxon>Hymenobacteraceae</taxon>
        <taxon>Pontibacter</taxon>
    </lineage>
</organism>
<comment type="caution">
    <text evidence="1">The sequence shown here is derived from an EMBL/GenBank/DDBJ whole genome shotgun (WGS) entry which is preliminary data.</text>
</comment>
<proteinExistence type="predicted"/>